<dbReference type="Proteomes" id="UP001328107">
    <property type="component" value="Unassembled WGS sequence"/>
</dbReference>
<dbReference type="PANTHER" id="PTHR16450">
    <property type="entry name" value="RING FINGER PROTEIN 186"/>
    <property type="match status" value="1"/>
</dbReference>
<sequence>MAGRPWEDQAGVFRLMWEQPPPNWVIMERVRVERGEPIPVQVPPRDDVEVILIDDDEQAEDGLERVERVRNRRFPLAPPLPPVFPLPPPIRVPAPPHNRLLMREPPRMVIPPPPLFPVPVPPPFPAPRRFPAPAPFLVPPPPPPQLVEDRWQWIDEDIELEPLFDWGLDRDEGGGRMGRGQTVTAEMIKEAETLRVQDESNNPSTIHYSRACPVCAIENPQKRAVFIDCGHFVCFPCAVENARSVSTYGKCVICRSRGGFVRLFE</sequence>
<evidence type="ECO:0000259" key="5">
    <source>
        <dbReference type="PROSITE" id="PS50089"/>
    </source>
</evidence>
<dbReference type="InterPro" id="IPR017907">
    <property type="entry name" value="Znf_RING_CS"/>
</dbReference>
<evidence type="ECO:0000256" key="4">
    <source>
        <dbReference type="PROSITE-ProRule" id="PRU00175"/>
    </source>
</evidence>
<evidence type="ECO:0000256" key="1">
    <source>
        <dbReference type="ARBA" id="ARBA00022723"/>
    </source>
</evidence>
<dbReference type="EMBL" id="BTRK01000003">
    <property type="protein sequence ID" value="GMR41353.1"/>
    <property type="molecule type" value="Genomic_DNA"/>
</dbReference>
<dbReference type="SUPFAM" id="SSF57850">
    <property type="entry name" value="RING/U-box"/>
    <property type="match status" value="1"/>
</dbReference>
<proteinExistence type="predicted"/>
<dbReference type="PROSITE" id="PS00518">
    <property type="entry name" value="ZF_RING_1"/>
    <property type="match status" value="1"/>
</dbReference>
<organism evidence="6 7">
    <name type="scientific">Pristionchus mayeri</name>
    <dbReference type="NCBI Taxonomy" id="1317129"/>
    <lineage>
        <taxon>Eukaryota</taxon>
        <taxon>Metazoa</taxon>
        <taxon>Ecdysozoa</taxon>
        <taxon>Nematoda</taxon>
        <taxon>Chromadorea</taxon>
        <taxon>Rhabditida</taxon>
        <taxon>Rhabditina</taxon>
        <taxon>Diplogasteromorpha</taxon>
        <taxon>Diplogasteroidea</taxon>
        <taxon>Neodiplogasteridae</taxon>
        <taxon>Pristionchus</taxon>
    </lineage>
</organism>
<dbReference type="GO" id="GO:0008270">
    <property type="term" value="F:zinc ion binding"/>
    <property type="evidence" value="ECO:0007669"/>
    <property type="project" value="UniProtKB-KW"/>
</dbReference>
<reference evidence="7" key="1">
    <citation type="submission" date="2022-10" db="EMBL/GenBank/DDBJ databases">
        <title>Genome assembly of Pristionchus species.</title>
        <authorList>
            <person name="Yoshida K."/>
            <person name="Sommer R.J."/>
        </authorList>
    </citation>
    <scope>NUCLEOTIDE SEQUENCE [LARGE SCALE GENOMIC DNA]</scope>
    <source>
        <strain evidence="7">RS5460</strain>
    </source>
</reference>
<protein>
    <recommendedName>
        <fullName evidence="5">RING-type domain-containing protein</fullName>
    </recommendedName>
</protein>
<dbReference type="PROSITE" id="PS50089">
    <property type="entry name" value="ZF_RING_2"/>
    <property type="match status" value="1"/>
</dbReference>
<comment type="caution">
    <text evidence="6">The sequence shown here is derived from an EMBL/GenBank/DDBJ whole genome shotgun (WGS) entry which is preliminary data.</text>
</comment>
<accession>A0AAN4ZMR4</accession>
<keyword evidence="3" id="KW-0862">Zinc</keyword>
<dbReference type="InterPro" id="IPR001841">
    <property type="entry name" value="Znf_RING"/>
</dbReference>
<keyword evidence="7" id="KW-1185">Reference proteome</keyword>
<dbReference type="InterPro" id="IPR013083">
    <property type="entry name" value="Znf_RING/FYVE/PHD"/>
</dbReference>
<dbReference type="SMART" id="SM00184">
    <property type="entry name" value="RING"/>
    <property type="match status" value="1"/>
</dbReference>
<evidence type="ECO:0000313" key="7">
    <source>
        <dbReference type="Proteomes" id="UP001328107"/>
    </source>
</evidence>
<gene>
    <name evidence="6" type="ORF">PMAYCL1PPCAC_11547</name>
</gene>
<dbReference type="Gene3D" id="3.30.40.10">
    <property type="entry name" value="Zinc/RING finger domain, C3HC4 (zinc finger)"/>
    <property type="match status" value="1"/>
</dbReference>
<dbReference type="PANTHER" id="PTHR16450:SF1">
    <property type="entry name" value="PROTEIN CBG12045"/>
    <property type="match status" value="1"/>
</dbReference>
<feature type="domain" description="RING-type" evidence="5">
    <location>
        <begin position="212"/>
        <end position="255"/>
    </location>
</feature>
<keyword evidence="2 4" id="KW-0863">Zinc-finger</keyword>
<evidence type="ECO:0000256" key="3">
    <source>
        <dbReference type="ARBA" id="ARBA00022833"/>
    </source>
</evidence>
<dbReference type="AlphaFoldDB" id="A0AAN4ZMR4"/>
<keyword evidence="1" id="KW-0479">Metal-binding</keyword>
<evidence type="ECO:0000256" key="2">
    <source>
        <dbReference type="ARBA" id="ARBA00022771"/>
    </source>
</evidence>
<evidence type="ECO:0000313" key="6">
    <source>
        <dbReference type="EMBL" id="GMR41353.1"/>
    </source>
</evidence>
<name>A0AAN4ZMR4_9BILA</name>